<gene>
    <name evidence="1" type="ORF">HPP92_011603</name>
</gene>
<proteinExistence type="predicted"/>
<evidence type="ECO:0000313" key="1">
    <source>
        <dbReference type="EMBL" id="KAG0480745.1"/>
    </source>
</evidence>
<comment type="caution">
    <text evidence="1">The sequence shown here is derived from an EMBL/GenBank/DDBJ whole genome shotgun (WGS) entry which is preliminary data.</text>
</comment>
<dbReference type="OrthoDB" id="1435597at2759"/>
<evidence type="ECO:0000313" key="2">
    <source>
        <dbReference type="Proteomes" id="UP000636800"/>
    </source>
</evidence>
<accession>A0A835V1Y9</accession>
<dbReference type="Proteomes" id="UP000636800">
    <property type="component" value="Chromosome 5"/>
</dbReference>
<sequence length="49" mass="5491">MKAFVAADSSESNYIRKLFLGICDCTGKNGRESTPILNDLADQKRRLDE</sequence>
<dbReference type="AlphaFoldDB" id="A0A835V1Y9"/>
<dbReference type="EMBL" id="JADCNL010000005">
    <property type="protein sequence ID" value="KAG0480745.1"/>
    <property type="molecule type" value="Genomic_DNA"/>
</dbReference>
<keyword evidence="2" id="KW-1185">Reference proteome</keyword>
<protein>
    <submittedName>
        <fullName evidence="1">Uncharacterized protein</fullName>
    </submittedName>
</protein>
<reference evidence="1 2" key="1">
    <citation type="journal article" date="2020" name="Nat. Food">
        <title>A phased Vanilla planifolia genome enables genetic improvement of flavour and production.</title>
        <authorList>
            <person name="Hasing T."/>
            <person name="Tang H."/>
            <person name="Brym M."/>
            <person name="Khazi F."/>
            <person name="Huang T."/>
            <person name="Chambers A.H."/>
        </authorList>
    </citation>
    <scope>NUCLEOTIDE SEQUENCE [LARGE SCALE GENOMIC DNA]</scope>
    <source>
        <tissue evidence="1">Leaf</tissue>
    </source>
</reference>
<organism evidence="1 2">
    <name type="scientific">Vanilla planifolia</name>
    <name type="common">Vanilla</name>
    <dbReference type="NCBI Taxonomy" id="51239"/>
    <lineage>
        <taxon>Eukaryota</taxon>
        <taxon>Viridiplantae</taxon>
        <taxon>Streptophyta</taxon>
        <taxon>Embryophyta</taxon>
        <taxon>Tracheophyta</taxon>
        <taxon>Spermatophyta</taxon>
        <taxon>Magnoliopsida</taxon>
        <taxon>Liliopsida</taxon>
        <taxon>Asparagales</taxon>
        <taxon>Orchidaceae</taxon>
        <taxon>Vanilloideae</taxon>
        <taxon>Vanilleae</taxon>
        <taxon>Vanilla</taxon>
    </lineage>
</organism>
<name>A0A835V1Y9_VANPL</name>